<evidence type="ECO:0000256" key="3">
    <source>
        <dbReference type="ARBA" id="ARBA00022630"/>
    </source>
</evidence>
<dbReference type="InterPro" id="IPR046373">
    <property type="entry name" value="Acyl-CoA_Oxase/DH_mid-dom_sf"/>
</dbReference>
<dbReference type="Gene3D" id="1.20.140.10">
    <property type="entry name" value="Butyryl-CoA Dehydrogenase, subunit A, domain 3"/>
    <property type="match status" value="2"/>
</dbReference>
<dbReference type="Proteomes" id="UP001056035">
    <property type="component" value="Chromosome"/>
</dbReference>
<accession>A0ABY5DZA5</accession>
<protein>
    <submittedName>
        <fullName evidence="9">Acyl-CoA dehydrogenase family protein</fullName>
    </submittedName>
</protein>
<feature type="domain" description="Acyl-CoA oxidase/dehydrogenase middle" evidence="7">
    <location>
        <begin position="546"/>
        <end position="638"/>
    </location>
</feature>
<dbReference type="SUPFAM" id="SSF56645">
    <property type="entry name" value="Acyl-CoA dehydrogenase NM domain-like"/>
    <property type="match status" value="2"/>
</dbReference>
<dbReference type="InterPro" id="IPR006091">
    <property type="entry name" value="Acyl-CoA_Oxase/DH_mid-dom"/>
</dbReference>
<dbReference type="Pfam" id="PF02771">
    <property type="entry name" value="Acyl-CoA_dh_N"/>
    <property type="match status" value="2"/>
</dbReference>
<dbReference type="Pfam" id="PF02770">
    <property type="entry name" value="Acyl-CoA_dh_M"/>
    <property type="match status" value="2"/>
</dbReference>
<gene>
    <name evidence="9" type="ORF">NBH00_08390</name>
</gene>
<dbReference type="PANTHER" id="PTHR43884:SF12">
    <property type="entry name" value="ISOVALERYL-COA DEHYDROGENASE, MITOCHONDRIAL-RELATED"/>
    <property type="match status" value="1"/>
</dbReference>
<dbReference type="RefSeq" id="WP_254572887.1">
    <property type="nucleotide sequence ID" value="NZ_CP098502.1"/>
</dbReference>
<dbReference type="Gene3D" id="2.40.110.10">
    <property type="entry name" value="Butyryl-CoA Dehydrogenase, subunit A, domain 2"/>
    <property type="match status" value="2"/>
</dbReference>
<name>A0ABY5DZA5_9ACTN</name>
<feature type="domain" description="Acyl-CoA dehydrogenase/oxidase N-terminal" evidence="8">
    <location>
        <begin position="431"/>
        <end position="541"/>
    </location>
</feature>
<feature type="domain" description="Acyl-CoA oxidase/dehydrogenase middle" evidence="7">
    <location>
        <begin position="135"/>
        <end position="230"/>
    </location>
</feature>
<dbReference type="InterPro" id="IPR037069">
    <property type="entry name" value="AcylCoA_DH/ox_N_sf"/>
</dbReference>
<keyword evidence="4" id="KW-0274">FAD</keyword>
<feature type="domain" description="Acyl-CoA dehydrogenase/oxidase C-terminal" evidence="6">
    <location>
        <begin position="253"/>
        <end position="394"/>
    </location>
</feature>
<dbReference type="InterPro" id="IPR009075">
    <property type="entry name" value="AcylCo_DH/oxidase_C"/>
</dbReference>
<comment type="cofactor">
    <cofactor evidence="1">
        <name>FAD</name>
        <dbReference type="ChEBI" id="CHEBI:57692"/>
    </cofactor>
</comment>
<evidence type="ECO:0000256" key="4">
    <source>
        <dbReference type="ARBA" id="ARBA00022827"/>
    </source>
</evidence>
<feature type="domain" description="Acyl-CoA dehydrogenase/oxidase C-terminal" evidence="6">
    <location>
        <begin position="657"/>
        <end position="802"/>
    </location>
</feature>
<dbReference type="InterPro" id="IPR036250">
    <property type="entry name" value="AcylCo_DH-like_C"/>
</dbReference>
<evidence type="ECO:0000256" key="1">
    <source>
        <dbReference type="ARBA" id="ARBA00001974"/>
    </source>
</evidence>
<evidence type="ECO:0000256" key="2">
    <source>
        <dbReference type="ARBA" id="ARBA00009347"/>
    </source>
</evidence>
<dbReference type="PANTHER" id="PTHR43884">
    <property type="entry name" value="ACYL-COA DEHYDROGENASE"/>
    <property type="match status" value="1"/>
</dbReference>
<feature type="domain" description="Acyl-CoA dehydrogenase/oxidase N-terminal" evidence="8">
    <location>
        <begin position="25"/>
        <end position="130"/>
    </location>
</feature>
<comment type="similarity">
    <text evidence="2">Belongs to the acyl-CoA dehydrogenase family.</text>
</comment>
<proteinExistence type="inferred from homology"/>
<dbReference type="InterPro" id="IPR009100">
    <property type="entry name" value="AcylCoA_DH/oxidase_NM_dom_sf"/>
</dbReference>
<evidence type="ECO:0000259" key="8">
    <source>
        <dbReference type="Pfam" id="PF02771"/>
    </source>
</evidence>
<dbReference type="InterPro" id="IPR013786">
    <property type="entry name" value="AcylCoA_DH/ox_N"/>
</dbReference>
<evidence type="ECO:0000259" key="6">
    <source>
        <dbReference type="Pfam" id="PF00441"/>
    </source>
</evidence>
<dbReference type="Pfam" id="PF00441">
    <property type="entry name" value="Acyl-CoA_dh_1"/>
    <property type="match status" value="2"/>
</dbReference>
<evidence type="ECO:0000256" key="5">
    <source>
        <dbReference type="SAM" id="MobiDB-lite"/>
    </source>
</evidence>
<sequence>MSTTAPPPHEIPALIEPEEPHLDDLRARVAAAVSVFTDDEVAGWEEERVFPEELYDRLRDSGLLGLTVPVEYGGEGQGVREACVVLEELAYRCGVGAAICQMFVNGPPRAIYRLGDEAIRQRYLPGVADGSRYFSIAMSEPHAGSAVTELTSYLEPDGDGYRLHGSKCYITGGMRADAFLVFCRAQGTTGSKGLGAVVIERGQEGFTTDIMPAKMGGNAIPESVLTFDGVRIDPEAVVLTPDPTSSAAAMKMLRQFNPERCGNAAMALGIARAALERAIGYSRERQQFHREICEFQGIQWKLADMATRFDAARLLLARASASEEGGFPVTRLVMQAKIAANEAAEFICREAMQIHGHWGYCRDLPVERHYRDARGLAIGGGTLETNRNVLAAEVLGRRFDQRPSRPGTNGSGPAASASTPEIPSLVPELSPELEVIRVRAADVAAANLADAQRWDDEEIFPESSWIRMRDAGLLGLTVPKAYGGEGLGVLEACIVLEELSVTCMSSAMVAQMYLNGPPRAVLALGTEAQRRQYLPGTPTGERYWSIAISEPQAGSSATELQTRLEPDGEGYRLHGGKCYITGGMRADTYLVFCRLAGTTGAKGIGAVIVERGQDGFAEPQTQPKMGGRGVGEAVLGFDGIRIEPGAVIVPADPTSSKGAAIMLRQFNPERCGNAAMCVGVARAALADSLLHLRTRQQFGKELAEFQGLQWKVADMSIALDAARALNHRAAASDEGGFPITRYTAMAKIYANEAGKFICDEAVQLHGHAGYCRELPVERYYRDVRGMGLGGGTTEIMRNVLAGEVIGRRFSQR</sequence>
<dbReference type="Gene3D" id="1.10.540.10">
    <property type="entry name" value="Acyl-CoA dehydrogenase/oxidase, N-terminal domain"/>
    <property type="match status" value="2"/>
</dbReference>
<reference evidence="9 10" key="1">
    <citation type="submission" date="2022-06" db="EMBL/GenBank/DDBJ databases">
        <title>Paraconexibacter antarcticus.</title>
        <authorList>
            <person name="Kim C.S."/>
        </authorList>
    </citation>
    <scope>NUCLEOTIDE SEQUENCE [LARGE SCALE GENOMIC DNA]</scope>
    <source>
        <strain evidence="9 10">02-257</strain>
    </source>
</reference>
<keyword evidence="3" id="KW-0285">Flavoprotein</keyword>
<evidence type="ECO:0000313" key="9">
    <source>
        <dbReference type="EMBL" id="UTI66212.1"/>
    </source>
</evidence>
<dbReference type="EMBL" id="CP098502">
    <property type="protein sequence ID" value="UTI66212.1"/>
    <property type="molecule type" value="Genomic_DNA"/>
</dbReference>
<organism evidence="9 10">
    <name type="scientific">Paraconexibacter antarcticus</name>
    <dbReference type="NCBI Taxonomy" id="2949664"/>
    <lineage>
        <taxon>Bacteria</taxon>
        <taxon>Bacillati</taxon>
        <taxon>Actinomycetota</taxon>
        <taxon>Thermoleophilia</taxon>
        <taxon>Solirubrobacterales</taxon>
        <taxon>Paraconexibacteraceae</taxon>
        <taxon>Paraconexibacter</taxon>
    </lineage>
</organism>
<feature type="region of interest" description="Disordered" evidence="5">
    <location>
        <begin position="400"/>
        <end position="423"/>
    </location>
</feature>
<keyword evidence="10" id="KW-1185">Reference proteome</keyword>
<dbReference type="SUPFAM" id="SSF47203">
    <property type="entry name" value="Acyl-CoA dehydrogenase C-terminal domain-like"/>
    <property type="match status" value="2"/>
</dbReference>
<evidence type="ECO:0000313" key="10">
    <source>
        <dbReference type="Proteomes" id="UP001056035"/>
    </source>
</evidence>
<evidence type="ECO:0000259" key="7">
    <source>
        <dbReference type="Pfam" id="PF02770"/>
    </source>
</evidence>